<evidence type="ECO:0000313" key="9">
    <source>
        <dbReference type="RefSeq" id="XP_031564675.1"/>
    </source>
</evidence>
<dbReference type="GO" id="GO:0004386">
    <property type="term" value="F:helicase activity"/>
    <property type="evidence" value="ECO:0007669"/>
    <property type="project" value="InterPro"/>
</dbReference>
<dbReference type="CDD" id="cd18808">
    <property type="entry name" value="SF1_C_Upf1"/>
    <property type="match status" value="1"/>
</dbReference>
<evidence type="ECO:0000256" key="1">
    <source>
        <dbReference type="ARBA" id="ARBA00022723"/>
    </source>
</evidence>
<dbReference type="Pfam" id="PF13086">
    <property type="entry name" value="AAA_11"/>
    <property type="match status" value="1"/>
</dbReference>
<keyword evidence="1" id="KW-0479">Metal-binding</keyword>
<sequence>MNRGRRGWGSAKAGSNYRSGYRGQGRGRGNYSHYQEESAERPPHGRGGTGARSGRRGPILGYKRLESLKSKTPDEVVDDLLNCKDSFNDLIFSEEIKSDWIPLLIHVIANASKSLMKENANELLFLLKESKFLSKHLKEYILELQFEAEDFDEDDLKSLLQSLTCFFRVWLSRFPGSGQKLPLDEFRGCLNKLDCDVLELQDEVDGLLDIRDQELRSRTEQKKKKKAFVKGCSVQAKPEVEGTPPDDFHELSVEPRSEEINSSELPFLRRIRTGENETYDDLDHYLDVQFRLLREDFVGPLREGIREIKSGVSKEERSYDLSMYEDVKIIGPGFSSSGLIHRIYFRPFVKRKDFWQHSKRVLFGSFLCLSKDNFKTMTFATVADRKPEELAKGFLDVRFIDGVEPAVKSNEKIVMVESPAYFESYRHVLQRLKEIKPDQFPFQEYLVSCSPDVKRPAYLTDLKVRCDLTEALSTGQGVNANVEVLNPQGWPSEDVVKLNRSQYEALKAALTKEFVVIQGPPGTGKTYVGLKIVRALMDNRAVWKPKDPAKSSCMLMVCYTNHALDQFLEGILEFQVDGVVRVGGRSKSEVLQNHNLHELTRLSEGQRRVYRETKESQEYLEKCLKILDESRRRILTVGELGDAIGIGHRKQLNLISYELKQQGLSSVEGWLGLKNIAPVVLQEKREEIEFPIDEMEDQNNIEVDYDADIIQSRRQIGDEVHYSKQAPRGNNKGGPQTKKRYAALSKQELEILKGTQLKPMPQKDAINISDLQGLDKKQRWALYLFWLRLFRSNKQEEIKKKAEDYDQQCKRLAEVKSFEEHKVLSQATVIGMTTTGAAKYSRLLEQIKPRIVVVEEAAEVLEAHIITSLTQETQHLILIGDHKQLRPNPTCYNLSQRYNLDVSLFERMVKGGMQCESLDIQHRMRPEISRVLKHIYEKLEDHPKVCEYKNVPGVKYNMYFINHNVMEDNNEYDQKLKSYSNKHEATYMVALCEYFLNQGYRPEEITLLTMYTGQLLVLRKLMPKERFQGVRVTAVDNFQGEENKIILLSLVRSNAKKKIGFLGIENRVCVALSRAQEGFFCIGNFTMLAEKSGLWKKIVEDMKKWEAIGSGIELVCMNHPEKRICAKTAGDFINVPEGGCLEPCSYRLKCGHECLRVCHPVDPDHEQYKCRKKCLALLCSEHDTRCNSECHFGTPCKGCEVKVVKVIPKCGHEVSVPCGVPPEAFQCQEQCRTRFGCRHICPKKCFEQCDPSNCKVQISKELNCGHVATGNCSEIRQSSFQCQEPCKTILECGHACGGSCSSCKQGRLHVTCQEPCQRILVCQHRCTEPCSKDCPPCTEKCENRCIHSRCPLECQDPCTPCKEMCSWECQRSCRNRYKCKGLCSEKCTRPRCDTPCFKLLSCQHRCIGLCGEPCPKLCIVCDNEELTALYFGGEDQKGARFIELVDCKHVFEVNGMDNWMSYNDDEEEQDQPIQLKCCPKCKTPIRRTYRYADLVKEKLHNIERVKKKILQEERKLEEETENLLDFLDTLSDTYPEIRSPARTKDHDIEEFEDEEEREEDLEAEDEVEVNSTSIWDTFKCWLEQRRTLTELNTMQNQLLLLEIICELKAKIEKDFELEDVESELNVLLGKVVSTIHIPHQQIKDVRDEVARIGLELKLRHLKCKIKDSMTLLNDIDKVTLQRVEKQLTNGARLREREAKDIDEALMSISARYGVRSLTREEWPVTPSMGLSTGHWYKCPNGHINNQVQYADQTKKTSVQIVLQMMMNGR</sequence>
<feature type="coiled-coil region" evidence="5">
    <location>
        <begin position="1495"/>
        <end position="1568"/>
    </location>
</feature>
<accession>A0A6P8IES7</accession>
<keyword evidence="3" id="KW-0863">Zinc-finger</keyword>
<evidence type="ECO:0000313" key="8">
    <source>
        <dbReference type="Proteomes" id="UP000515163"/>
    </source>
</evidence>
<feature type="compositionally biased region" description="Basic and acidic residues" evidence="6">
    <location>
        <begin position="34"/>
        <end position="43"/>
    </location>
</feature>
<dbReference type="Gene3D" id="3.40.50.300">
    <property type="entry name" value="P-loop containing nucleotide triphosphate hydrolases"/>
    <property type="match status" value="3"/>
</dbReference>
<dbReference type="SUPFAM" id="SSF52540">
    <property type="entry name" value="P-loop containing nucleoside triphosphate hydrolases"/>
    <property type="match status" value="1"/>
</dbReference>
<dbReference type="PANTHER" id="PTHR10887:SF341">
    <property type="entry name" value="NFX1-TYPE ZINC FINGER-CONTAINING PROTEIN 1"/>
    <property type="match status" value="1"/>
</dbReference>
<dbReference type="GO" id="GO:0031380">
    <property type="term" value="C:nuclear RNA-directed RNA polymerase complex"/>
    <property type="evidence" value="ECO:0007669"/>
    <property type="project" value="TreeGrafter"/>
</dbReference>
<evidence type="ECO:0000259" key="7">
    <source>
        <dbReference type="SMART" id="SM00438"/>
    </source>
</evidence>
<gene>
    <name evidence="9 10" type="primary">LOC116300053</name>
</gene>
<dbReference type="InterPro" id="IPR045055">
    <property type="entry name" value="DNA2/NAM7-like"/>
</dbReference>
<keyword evidence="2" id="KW-0677">Repeat</keyword>
<dbReference type="PANTHER" id="PTHR10887">
    <property type="entry name" value="DNA2/NAM7 HELICASE FAMILY"/>
    <property type="match status" value="1"/>
</dbReference>
<dbReference type="SMART" id="SM00438">
    <property type="entry name" value="ZnF_NFX"/>
    <property type="match status" value="4"/>
</dbReference>
<dbReference type="InterPro" id="IPR027417">
    <property type="entry name" value="P-loop_NTPase"/>
</dbReference>
<protein>
    <submittedName>
        <fullName evidence="9 10">NFX1-type zinc finger-containing protein 1-like</fullName>
    </submittedName>
</protein>
<feature type="region of interest" description="Disordered" evidence="6">
    <location>
        <begin position="1"/>
        <end position="57"/>
    </location>
</feature>
<dbReference type="CDD" id="cd17936">
    <property type="entry name" value="EEXXEc_NFX1"/>
    <property type="match status" value="1"/>
</dbReference>
<dbReference type="FunFam" id="3.40.50.300:FF:000742">
    <property type="entry name" value="NFX1-type zinc finger-containing protein 1"/>
    <property type="match status" value="1"/>
</dbReference>
<dbReference type="InterPro" id="IPR057373">
    <property type="entry name" value="ZNFX1"/>
</dbReference>
<keyword evidence="8" id="KW-1185">Reference proteome</keyword>
<keyword evidence="4" id="KW-0862">Zinc</keyword>
<reference evidence="9 10" key="1">
    <citation type="submission" date="2025-04" db="UniProtKB">
        <authorList>
            <consortium name="RefSeq"/>
        </authorList>
    </citation>
    <scope>IDENTIFICATION</scope>
    <source>
        <tissue evidence="9 10">Tentacle</tissue>
    </source>
</reference>
<dbReference type="RefSeq" id="XP_031564676.1">
    <property type="nucleotide sequence ID" value="XM_031708816.1"/>
</dbReference>
<dbReference type="InterPro" id="IPR000967">
    <property type="entry name" value="Znf_NFX1"/>
</dbReference>
<organism evidence="8 9">
    <name type="scientific">Actinia tenebrosa</name>
    <name type="common">Australian red waratah sea anemone</name>
    <dbReference type="NCBI Taxonomy" id="6105"/>
    <lineage>
        <taxon>Eukaryota</taxon>
        <taxon>Metazoa</taxon>
        <taxon>Cnidaria</taxon>
        <taxon>Anthozoa</taxon>
        <taxon>Hexacorallia</taxon>
        <taxon>Actiniaria</taxon>
        <taxon>Actiniidae</taxon>
        <taxon>Actinia</taxon>
    </lineage>
</organism>
<dbReference type="InterPro" id="IPR047187">
    <property type="entry name" value="SF1_C_Upf1"/>
</dbReference>
<dbReference type="GO" id="GO:0031048">
    <property type="term" value="P:regulatory ncRNA-mediated heterochromatin formation"/>
    <property type="evidence" value="ECO:0007669"/>
    <property type="project" value="TreeGrafter"/>
</dbReference>
<evidence type="ECO:0000256" key="6">
    <source>
        <dbReference type="SAM" id="MobiDB-lite"/>
    </source>
</evidence>
<dbReference type="Pfam" id="PF13087">
    <property type="entry name" value="AAA_12"/>
    <property type="match status" value="1"/>
</dbReference>
<dbReference type="InterPro" id="IPR041679">
    <property type="entry name" value="DNA2/NAM7-like_C"/>
</dbReference>
<name>A0A6P8IES7_ACTTE</name>
<evidence type="ECO:0000256" key="4">
    <source>
        <dbReference type="ARBA" id="ARBA00022833"/>
    </source>
</evidence>
<dbReference type="CDD" id="cd06008">
    <property type="entry name" value="NF-X1-zinc-finger"/>
    <property type="match status" value="1"/>
</dbReference>
<feature type="domain" description="NF-X1-type" evidence="7">
    <location>
        <begin position="1150"/>
        <end position="1176"/>
    </location>
</feature>
<feature type="domain" description="NF-X1-type" evidence="7">
    <location>
        <begin position="1179"/>
        <end position="1201"/>
    </location>
</feature>
<keyword evidence="5" id="KW-0175">Coiled coil</keyword>
<feature type="domain" description="NF-X1-type" evidence="7">
    <location>
        <begin position="1322"/>
        <end position="1339"/>
    </location>
</feature>
<dbReference type="InterPro" id="IPR041677">
    <property type="entry name" value="DNA2/NAM7_AAA_11"/>
</dbReference>
<dbReference type="GO" id="GO:0008270">
    <property type="term" value="F:zinc ion binding"/>
    <property type="evidence" value="ECO:0007669"/>
    <property type="project" value="UniProtKB-KW"/>
</dbReference>
<evidence type="ECO:0000256" key="5">
    <source>
        <dbReference type="SAM" id="Coils"/>
    </source>
</evidence>
<evidence type="ECO:0000256" key="3">
    <source>
        <dbReference type="ARBA" id="ARBA00022771"/>
    </source>
</evidence>
<dbReference type="Pfam" id="PF25396">
    <property type="entry name" value="ZNFX1"/>
    <property type="match status" value="1"/>
</dbReference>
<proteinExistence type="predicted"/>
<dbReference type="OrthoDB" id="2423195at2759"/>
<dbReference type="KEGG" id="aten:116300053"/>
<dbReference type="Proteomes" id="UP000515163">
    <property type="component" value="Unplaced"/>
</dbReference>
<evidence type="ECO:0000256" key="2">
    <source>
        <dbReference type="ARBA" id="ARBA00022737"/>
    </source>
</evidence>
<dbReference type="RefSeq" id="XP_031564675.1">
    <property type="nucleotide sequence ID" value="XM_031708815.1"/>
</dbReference>
<dbReference type="GeneID" id="116300053"/>
<feature type="domain" description="NF-X1-type" evidence="7">
    <location>
        <begin position="1237"/>
        <end position="1256"/>
    </location>
</feature>
<evidence type="ECO:0000313" key="10">
    <source>
        <dbReference type="RefSeq" id="XP_031564676.1"/>
    </source>
</evidence>